<accession>A0ABT4G4A9</accession>
<dbReference type="Gene3D" id="1.25.40.10">
    <property type="entry name" value="Tetratricopeptide repeat domain"/>
    <property type="match status" value="1"/>
</dbReference>
<gene>
    <name evidence="2" type="ORF">M5W83_27635</name>
</gene>
<name>A0ABT4G4A9_PANTH</name>
<comment type="caution">
    <text evidence="2">The sequence shown here is derived from an EMBL/GenBank/DDBJ whole genome shotgun (WGS) entry which is preliminary data.</text>
</comment>
<dbReference type="RefSeq" id="WP_244194261.1">
    <property type="nucleotide sequence ID" value="NZ_CABMNB010000036.1"/>
</dbReference>
<dbReference type="InterPro" id="IPR001173">
    <property type="entry name" value="Glyco_trans_2-like"/>
</dbReference>
<evidence type="ECO:0000259" key="1">
    <source>
        <dbReference type="Pfam" id="PF00535"/>
    </source>
</evidence>
<keyword evidence="3" id="KW-1185">Reference proteome</keyword>
<dbReference type="Pfam" id="PF13181">
    <property type="entry name" value="TPR_8"/>
    <property type="match status" value="1"/>
</dbReference>
<dbReference type="EMBL" id="JAMDMM010000066">
    <property type="protein sequence ID" value="MCY9610922.1"/>
    <property type="molecule type" value="Genomic_DNA"/>
</dbReference>
<dbReference type="CDD" id="cd02511">
    <property type="entry name" value="Beta4Glucosyltransferase"/>
    <property type="match status" value="1"/>
</dbReference>
<evidence type="ECO:0000313" key="3">
    <source>
        <dbReference type="Proteomes" id="UP001209276"/>
    </source>
</evidence>
<organism evidence="2 3">
    <name type="scientific">Paenibacillus thiaminolyticus</name>
    <name type="common">Bacillus thiaminolyticus</name>
    <dbReference type="NCBI Taxonomy" id="49283"/>
    <lineage>
        <taxon>Bacteria</taxon>
        <taxon>Bacillati</taxon>
        <taxon>Bacillota</taxon>
        <taxon>Bacilli</taxon>
        <taxon>Bacillales</taxon>
        <taxon>Paenibacillaceae</taxon>
        <taxon>Paenibacillus</taxon>
    </lineage>
</organism>
<dbReference type="PANTHER" id="PTHR43630:SF2">
    <property type="entry name" value="GLYCOSYLTRANSFERASE"/>
    <property type="match status" value="1"/>
</dbReference>
<proteinExistence type="predicted"/>
<dbReference type="InterPro" id="IPR029044">
    <property type="entry name" value="Nucleotide-diphossugar_trans"/>
</dbReference>
<dbReference type="Gene3D" id="3.90.550.10">
    <property type="entry name" value="Spore Coat Polysaccharide Biosynthesis Protein SpsA, Chain A"/>
    <property type="match status" value="1"/>
</dbReference>
<evidence type="ECO:0000313" key="2">
    <source>
        <dbReference type="EMBL" id="MCY9610922.1"/>
    </source>
</evidence>
<protein>
    <submittedName>
        <fullName evidence="2">Glycosyltransferase family 2 protein</fullName>
    </submittedName>
</protein>
<dbReference type="PANTHER" id="PTHR43630">
    <property type="entry name" value="POLY-BETA-1,6-N-ACETYL-D-GLUCOSAMINE SYNTHASE"/>
    <property type="match status" value="1"/>
</dbReference>
<reference evidence="2 3" key="1">
    <citation type="submission" date="2022-05" db="EMBL/GenBank/DDBJ databases">
        <title>Genome Sequencing of Bee-Associated Microbes.</title>
        <authorList>
            <person name="Dunlap C."/>
        </authorList>
    </citation>
    <scope>NUCLEOTIDE SEQUENCE [LARGE SCALE GENOMIC DNA]</scope>
    <source>
        <strain evidence="2 3">NRRL B-14613</strain>
    </source>
</reference>
<dbReference type="Pfam" id="PF00535">
    <property type="entry name" value="Glycos_transf_2"/>
    <property type="match status" value="1"/>
</dbReference>
<dbReference type="Proteomes" id="UP001209276">
    <property type="component" value="Unassembled WGS sequence"/>
</dbReference>
<dbReference type="SUPFAM" id="SSF53448">
    <property type="entry name" value="Nucleotide-diphospho-sugar transferases"/>
    <property type="match status" value="1"/>
</dbReference>
<sequence length="370" mass="43191">MSKTVVTISLCMIVKDEQDTLERCLSSVQDIVNEIIIVDTGSKDNTKQIARKYTQHIYDFEWIDDFAAARNFSFDQATQDYILWMDADDVLEEEDLQKFIVFKQQLDVDIDRVMMPYHLALDVDGKPTCTLRRNRLVRRDRGFRWEGAVHEALIVSGTVIQSDIAITHRKEKKPTDRNLLIFRKRKQANAEFSPRDLYYFAIELRDHGFYEEAVAAYKQFLATKQGWVEDCFHACMNLSDCYSSLGKDTESVKALLHSLSYDTPRAEMCCRLGSFFLESNHLEKAIYWYHTATRLGQPDHYLGPVAREYWTWIPHFQLSICYDKMGQWTKAQLHNEIASFHNPEHPLLLNNRKYFAQKIIETALSASPPF</sequence>
<dbReference type="InterPro" id="IPR011990">
    <property type="entry name" value="TPR-like_helical_dom_sf"/>
</dbReference>
<dbReference type="InterPro" id="IPR019734">
    <property type="entry name" value="TPR_rpt"/>
</dbReference>
<dbReference type="SUPFAM" id="SSF48452">
    <property type="entry name" value="TPR-like"/>
    <property type="match status" value="1"/>
</dbReference>
<dbReference type="GeneID" id="76994805"/>
<feature type="domain" description="Glycosyltransferase 2-like" evidence="1">
    <location>
        <begin position="9"/>
        <end position="109"/>
    </location>
</feature>